<dbReference type="GO" id="GO:0005737">
    <property type="term" value="C:cytoplasm"/>
    <property type="evidence" value="ECO:0007669"/>
    <property type="project" value="TreeGrafter"/>
</dbReference>
<dbReference type="EMBL" id="JAAMPC010000009">
    <property type="protein sequence ID" value="KAG2294402.1"/>
    <property type="molecule type" value="Genomic_DNA"/>
</dbReference>
<dbReference type="Proteomes" id="UP000886595">
    <property type="component" value="Unassembled WGS sequence"/>
</dbReference>
<sequence length="130" mass="14478">MIARVETLVKMGQISRASVHMNLSLAVVGLINGYGIEGSSHLYDETHLHTSQAPLTQDLSEDYIDSFAPKYGDKFKIPDFFEDMVYNPREGVMMVGTYASKEEAKKKGNKINNVGVVVQDLVLPTRTNRV</sequence>
<dbReference type="InterPro" id="IPR040165">
    <property type="entry name" value="Diminuto-like"/>
</dbReference>
<dbReference type="GO" id="GO:0008202">
    <property type="term" value="P:steroid metabolic process"/>
    <property type="evidence" value="ECO:0007669"/>
    <property type="project" value="TreeGrafter"/>
</dbReference>
<dbReference type="PANTHER" id="PTHR10801">
    <property type="entry name" value="24-DEHYDROCHOLESTEROL REDUCTASE"/>
    <property type="match status" value="1"/>
</dbReference>
<gene>
    <name evidence="2" type="ORF">Bca52824_041071</name>
</gene>
<reference evidence="2 3" key="1">
    <citation type="submission" date="2020-02" db="EMBL/GenBank/DDBJ databases">
        <authorList>
            <person name="Ma Q."/>
            <person name="Huang Y."/>
            <person name="Song X."/>
            <person name="Pei D."/>
        </authorList>
    </citation>
    <scope>NUCLEOTIDE SEQUENCE [LARGE SCALE GENOMIC DNA]</scope>
    <source>
        <strain evidence="2">Sxm20200214</strain>
        <tissue evidence="2">Leaf</tissue>
    </source>
</reference>
<proteinExistence type="predicted"/>
<comment type="caution">
    <text evidence="2">The sequence shown here is derived from an EMBL/GenBank/DDBJ whole genome shotgun (WGS) entry which is preliminary data.</text>
</comment>
<accession>A0A8X7RUN9</accession>
<dbReference type="PANTHER" id="PTHR10801:SF0">
    <property type="entry name" value="DELTA(24)-STEROL REDUCTASE"/>
    <property type="match status" value="1"/>
</dbReference>
<organism evidence="2 3">
    <name type="scientific">Brassica carinata</name>
    <name type="common">Ethiopian mustard</name>
    <name type="synonym">Abyssinian cabbage</name>
    <dbReference type="NCBI Taxonomy" id="52824"/>
    <lineage>
        <taxon>Eukaryota</taxon>
        <taxon>Viridiplantae</taxon>
        <taxon>Streptophyta</taxon>
        <taxon>Embryophyta</taxon>
        <taxon>Tracheophyta</taxon>
        <taxon>Spermatophyta</taxon>
        <taxon>Magnoliopsida</taxon>
        <taxon>eudicotyledons</taxon>
        <taxon>Gunneridae</taxon>
        <taxon>Pentapetalae</taxon>
        <taxon>rosids</taxon>
        <taxon>malvids</taxon>
        <taxon>Brassicales</taxon>
        <taxon>Brassicaceae</taxon>
        <taxon>Brassiceae</taxon>
        <taxon>Brassica</taxon>
    </lineage>
</organism>
<dbReference type="AlphaFoldDB" id="A0A8X7RUN9"/>
<evidence type="ECO:0000313" key="2">
    <source>
        <dbReference type="EMBL" id="KAG2294402.1"/>
    </source>
</evidence>
<keyword evidence="3" id="KW-1185">Reference proteome</keyword>
<protein>
    <submittedName>
        <fullName evidence="2">Uncharacterized protein</fullName>
    </submittedName>
</protein>
<dbReference type="GO" id="GO:0016628">
    <property type="term" value="F:oxidoreductase activity, acting on the CH-CH group of donors, NAD or NADP as acceptor"/>
    <property type="evidence" value="ECO:0007669"/>
    <property type="project" value="TreeGrafter"/>
</dbReference>
<evidence type="ECO:0000313" key="3">
    <source>
        <dbReference type="Proteomes" id="UP000886595"/>
    </source>
</evidence>
<evidence type="ECO:0000256" key="1">
    <source>
        <dbReference type="ARBA" id="ARBA00023002"/>
    </source>
</evidence>
<keyword evidence="1" id="KW-0560">Oxidoreductase</keyword>
<dbReference type="GO" id="GO:0016020">
    <property type="term" value="C:membrane"/>
    <property type="evidence" value="ECO:0007669"/>
    <property type="project" value="TreeGrafter"/>
</dbReference>
<dbReference type="OrthoDB" id="415825at2759"/>
<name>A0A8X7RUN9_BRACI</name>